<dbReference type="Proteomes" id="UP001281761">
    <property type="component" value="Unassembled WGS sequence"/>
</dbReference>
<keyword evidence="4" id="KW-1185">Reference proteome</keyword>
<comment type="caution">
    <text evidence="2">The sequence shown here is derived from an EMBL/GenBank/DDBJ whole genome shotgun (WGS) entry which is preliminary data.</text>
</comment>
<feature type="region of interest" description="Disordered" evidence="1">
    <location>
        <begin position="243"/>
        <end position="324"/>
    </location>
</feature>
<dbReference type="EMBL" id="JARBJD010000033">
    <property type="protein sequence ID" value="KAK2958958.1"/>
    <property type="molecule type" value="Genomic_DNA"/>
</dbReference>
<gene>
    <name evidence="2" type="ORF">BLNAU_10994</name>
    <name evidence="3" type="ORF">BLNAU_5974</name>
</gene>
<dbReference type="EMBL" id="JARBJD010000083">
    <property type="protein sequence ID" value="KAK2954031.1"/>
    <property type="molecule type" value="Genomic_DNA"/>
</dbReference>
<evidence type="ECO:0000313" key="2">
    <source>
        <dbReference type="EMBL" id="KAK2954031.1"/>
    </source>
</evidence>
<proteinExistence type="predicted"/>
<evidence type="ECO:0000313" key="4">
    <source>
        <dbReference type="Proteomes" id="UP001281761"/>
    </source>
</evidence>
<sequence length="388" mass="42322">MMRSHRKNEFEYSTSVTGAREASTAKKEKKKEVWERKIGPVTDAAAEDQEGEKGGVKKIPFHSDPLTSSRWLSPLAAACLQTLICLLTVDPTLPLLFTPEDQCNIFSINFILHALKLLLAHAEIMLNSSGAESPLSQSASLTSPTPSSQELFGDSLFLTIIMLSYENITEQQTLSFSKGHKKAGPLGKESFTLVDSELLLLKENDQKVEPARVLSPTARTSPNANPPLRLFNPRQSLRMSIIRQPTPVTPQKFTAGRNTPPLDDSLPDQISGDMRLADDSDSEPPPPPSEPPSPGPPTPEPTPPPENEEWESDVLLPSPPQTMPTLTQRRQRMLLVSVQIITHSLSLLIPPVCDDGIPNQKGETAIGGRSVGHARPPSLNAAGVVWRV</sequence>
<feature type="compositionally biased region" description="Basic and acidic residues" evidence="1">
    <location>
        <begin position="23"/>
        <end position="38"/>
    </location>
</feature>
<feature type="region of interest" description="Disordered" evidence="1">
    <location>
        <begin position="1"/>
        <end position="59"/>
    </location>
</feature>
<accession>A0ABQ9XPP9</accession>
<feature type="compositionally biased region" description="Pro residues" evidence="1">
    <location>
        <begin position="283"/>
        <end position="305"/>
    </location>
</feature>
<protein>
    <submittedName>
        <fullName evidence="2">Uncharacterized protein</fullName>
    </submittedName>
</protein>
<evidence type="ECO:0000256" key="1">
    <source>
        <dbReference type="SAM" id="MobiDB-lite"/>
    </source>
</evidence>
<organism evidence="2 4">
    <name type="scientific">Blattamonas nauphoetae</name>
    <dbReference type="NCBI Taxonomy" id="2049346"/>
    <lineage>
        <taxon>Eukaryota</taxon>
        <taxon>Metamonada</taxon>
        <taxon>Preaxostyla</taxon>
        <taxon>Oxymonadida</taxon>
        <taxon>Blattamonas</taxon>
    </lineage>
</organism>
<feature type="region of interest" description="Disordered" evidence="1">
    <location>
        <begin position="211"/>
        <end position="231"/>
    </location>
</feature>
<reference evidence="2 4" key="1">
    <citation type="journal article" date="2022" name="bioRxiv">
        <title>Genomics of Preaxostyla Flagellates Illuminates Evolutionary Transitions and the Path Towards Mitochondrial Loss.</title>
        <authorList>
            <person name="Novak L.V.F."/>
            <person name="Treitli S.C."/>
            <person name="Pyrih J."/>
            <person name="Halakuc P."/>
            <person name="Pipaliya S.V."/>
            <person name="Vacek V."/>
            <person name="Brzon O."/>
            <person name="Soukal P."/>
            <person name="Eme L."/>
            <person name="Dacks J.B."/>
            <person name="Karnkowska A."/>
            <person name="Elias M."/>
            <person name="Hampl V."/>
        </authorList>
    </citation>
    <scope>NUCLEOTIDE SEQUENCE [LARGE SCALE GENOMIC DNA]</scope>
    <source>
        <strain evidence="2">NAU3</strain>
        <tissue evidence="2">Gut</tissue>
    </source>
</reference>
<name>A0ABQ9XPP9_9EUKA</name>
<evidence type="ECO:0000313" key="3">
    <source>
        <dbReference type="EMBL" id="KAK2958958.1"/>
    </source>
</evidence>